<dbReference type="SUPFAM" id="SSF55048">
    <property type="entry name" value="Probable ACP-binding domain of malonyl-CoA ACP transacylase"/>
    <property type="match status" value="1"/>
</dbReference>
<dbReference type="Pfam" id="PF08240">
    <property type="entry name" value="ADH_N"/>
    <property type="match status" value="1"/>
</dbReference>
<dbReference type="SUPFAM" id="SSF50129">
    <property type="entry name" value="GroES-like"/>
    <property type="match status" value="1"/>
</dbReference>
<dbReference type="InterPro" id="IPR020843">
    <property type="entry name" value="ER"/>
</dbReference>
<keyword evidence="3" id="KW-0808">Transferase</keyword>
<keyword evidence="2" id="KW-0597">Phosphoprotein</keyword>
<dbReference type="SUPFAM" id="SSF53335">
    <property type="entry name" value="S-adenosyl-L-methionine-dependent methyltransferases"/>
    <property type="match status" value="1"/>
</dbReference>
<dbReference type="Pfam" id="PF08242">
    <property type="entry name" value="Methyltransf_12"/>
    <property type="match status" value="1"/>
</dbReference>
<evidence type="ECO:0000256" key="5">
    <source>
        <dbReference type="ARBA" id="ARBA00023268"/>
    </source>
</evidence>
<dbReference type="Gene3D" id="1.10.1200.10">
    <property type="entry name" value="ACP-like"/>
    <property type="match status" value="1"/>
</dbReference>
<dbReference type="CDD" id="cd00833">
    <property type="entry name" value="PKS"/>
    <property type="match status" value="1"/>
</dbReference>
<dbReference type="EMBL" id="JAXOVC010000007">
    <property type="protein sequence ID" value="KAK4498682.1"/>
    <property type="molecule type" value="Genomic_DNA"/>
</dbReference>
<dbReference type="Pfam" id="PF02801">
    <property type="entry name" value="Ketoacyl-synt_C"/>
    <property type="match status" value="1"/>
</dbReference>
<dbReference type="InterPro" id="IPR013154">
    <property type="entry name" value="ADH-like_N"/>
</dbReference>
<feature type="region of interest" description="N-terminal hotdog fold" evidence="7">
    <location>
        <begin position="935"/>
        <end position="1064"/>
    </location>
</feature>
<feature type="region of interest" description="Disordered" evidence="8">
    <location>
        <begin position="1"/>
        <end position="47"/>
    </location>
</feature>
<evidence type="ECO:0000313" key="12">
    <source>
        <dbReference type="EMBL" id="KAK4498682.1"/>
    </source>
</evidence>
<feature type="domain" description="Ketosynthase family 3 (KS3)" evidence="10">
    <location>
        <begin position="49"/>
        <end position="470"/>
    </location>
</feature>
<dbReference type="PROSITE" id="PS52019">
    <property type="entry name" value="PKS_MFAS_DH"/>
    <property type="match status" value="1"/>
</dbReference>
<sequence length="2518" mass="275401">MAPPGALVYETPSDSESSSQNGGHVHDHVNGNGVTNGHAASTRSSTGPATPIAICGMANRLPGGVHTPQQFWDFLISKGDARCRVPASRYNIDAYYSKTGKPGTVNTQYGYFLDESLDIGAFDASLFSLRRGEIDRADPHQRQLLEVVREALEDAGETNLRGRNVGCYIGTFGEDWFEMFAKESQQYGGYRATGHGDFMISNRISHDLDIHGPSMVIRTACSSALVGLHEACQAIGRGDCDGAIVGGANLIMAPYMTTTMAEQGVLSPDGNCYTFSAEANGYARGEAVNAVYLKPLDAALRDGNPVRAVIRGTSSNSDGCSPGGVSAPNSEAQAAMIRRAYEVAGITDYSQTAFVECHGTGTAVGDPRETDAVAEVFAPSGGVYIGSVKPNLGHSEGASGLTSLIKAVLALEYRTLAPNIKFKTPNKDIKFDQGLKVPVEPTTWPEKCSERISVNSFGIGGSNAHVVVDSAASFGAVKPVARRTESPQLLLFSGTSSDSVKQLTTDYNEYLDRNPDKIVDLAYTLANHREHLSQRSFAVAKKFTALSPAPVTKTPAQPPKLVMVFTGQGAQWPLMGRELMLDPEFSVFKQTIKLLGKHLQTTSFRPEWSIEEELLHPPQTSRLNTAELSQPLCTAIQLALVDLLATLGIKPTAVVGHSSGELAAAYAAGAITAREAIVAAFHRGAVSKLQSKAGAMAAIGMGREEVKKFLTVPGVGIACENSPKSVTISGDAGPVREVVANIKKADDDVLARLLKVDKAYHSHHMVEIGEAYYGMIEKEVHSKQPLVPFFSSVTGELVESNDLGARYWQKNLESPVLFHTAVSNLVQHESVGKDPMLLEIGPHAALSGPLRQIQTQVTKPSPYTSLLMRNEDCVDTFLAAIGRLYCSKIDIDFRALMKDGSALCDLPRYPWNHSESYWEESRLSKEWRHRQFPHHDLLGVRLPESTELNPTWRNVFHLNNAEWMRDHKVMDDIVFPFAGYVGMVGEAVRQITGVDDSFNLRHVVVNTALVLNDSKPVEIMTSLRKHRLTDMLDSEWWEFTIASHNGQMWMKHCAGEVKAGSSAAKEGEQRSLPPRKVTQQRCYDTFRRAGLRFGPAFRTLQDVRSETTAEKATAHAVNDLADSANYHLHPTLIDAGLQLLAVAASRGFSGSGNMRMLVPTVAEEIAIFKTPSNIDVTSTAAFNSTGGCLGQSVATADGIVVMKIDGLRLTPVDDGVDHENRNLTARVEWGPHIDFQDVSKLFVPNSNRPNEVPPLDKLSRLCMALSLRSIVDLPETEQPHMRKYVDWIKRQLEADDSMTRELYRPKNDSPMGSPAQNAQGEGLKVTQLTDQEIMYEMAKIMGELVDSPALPAAEAVREVCTNFADIYTGKKEALELLIADDLLTRVYRFIDEVDRSAFFKRMGFTNPHLRVLEIGAGTGGTTSAIFSYLSAADGRYMFSEYCYTDISAGMFVGPKERFKAVPNIEYAVLDIAKDLSEQGFDGREFDLIVASNVIHATKSLQSCLLNVRKLLAPEGRFFLTEISAQTKAVNYIWGCLPGWWAGEEDGRVDEPYVGAARWEKEFNDAGFDGLEAVVLDGEEPHQINAMMVGKPKNEQKPLKKITYLCHDVSQPGAVFDELIKHGYTIDKRTLNDLPLPANQDIVAVLDLHEAYFAGISDERLQTFKKFISSLEGSGIMWITKPCQVECTDPEYAQSIGLARTMRSEALVDFAVCEVDDVPASVGLIADVIAKFQTRKETEVFRPEMEYAISKGVVNISRIFPFRLQDALSAAEGDDDITVFTTKKPGRLDDLGWYKQARPVLEGDAVEVVPHASGLNFKDILVAMGIVDASREGFGLEAAGTVSRVGPDCKDIKVGDRVMFMGYGSFASHSYISEKLCAKMPDELGFEDGTTMPCVYSTSIWSLFHVGNLKKGQSVLIHSATGGVGISSIQLALMVGAEVYATVGNEEKVKYLMETFGLPRNRIFHSRDSSFVADVMRETNGEGVDLALNSLSGELLHATWKCIAKFGKLVEIGKRDLLGAGKLDMTPFLDNRSYCCVDLDQLLFQKPAMVKDLLYETIDYFKAGHIKPIRPINVVPATKLLEAFRTMQQGQHMGKIVIRMRQESGDLDLDADTKIHKRQRAAKFEGDGYYLLVGGLGGLGRSITNWMVQHGARHFIYLSRSAASPEHEDFVREIESMGCDTRMVPGSVSSSEDVARAVAEANGKLKGVLQLSMVLRDQAFQEMTIDEWKAASTPKVEGTWNLHQSTLGEKLDFFLLFSSLTGQVGTPGQANYASGNTFLDAFAQYRSNLDLPASVIDIGAVQEIGYLAQNEKISARLQSAGMLGNVSRTVLLNCVDAAMTHFSHASNEPVTGGATFASRRGFTLGLESDIPLNSPENRVAWRKDLRMAVYHNDTADDGDGSGPSSDALKAWMARARHDIELLKSAETPIFLAEEIGKKIFSLLLRPEDEVDISATLVSLGMDSLVAIEMRSWWKQVFGFDVSVLEMMNLGALDALGKHAAEVLIKQAEGESEESANGSS</sequence>
<evidence type="ECO:0000256" key="3">
    <source>
        <dbReference type="ARBA" id="ARBA00022679"/>
    </source>
</evidence>
<dbReference type="InterPro" id="IPR020807">
    <property type="entry name" value="PKS_DH"/>
</dbReference>
<dbReference type="InterPro" id="IPR013968">
    <property type="entry name" value="PKS_KR"/>
</dbReference>
<evidence type="ECO:0000256" key="4">
    <source>
        <dbReference type="ARBA" id="ARBA00022857"/>
    </source>
</evidence>
<dbReference type="InterPro" id="IPR020841">
    <property type="entry name" value="PKS_Beta-ketoAc_synthase_dom"/>
</dbReference>
<keyword evidence="6" id="KW-0012">Acyltransferase</keyword>
<comment type="caution">
    <text evidence="12">The sequence shown here is derived from an EMBL/GenBank/DDBJ whole genome shotgun (WGS) entry which is preliminary data.</text>
</comment>
<dbReference type="InterPro" id="IPR050091">
    <property type="entry name" value="PKS_NRPS_Biosynth_Enz"/>
</dbReference>
<dbReference type="InterPro" id="IPR049900">
    <property type="entry name" value="PKS_mFAS_DH"/>
</dbReference>
<evidence type="ECO:0000259" key="9">
    <source>
        <dbReference type="PROSITE" id="PS50075"/>
    </source>
</evidence>
<dbReference type="PANTHER" id="PTHR43775">
    <property type="entry name" value="FATTY ACID SYNTHASE"/>
    <property type="match status" value="1"/>
</dbReference>
<dbReference type="Gene3D" id="3.90.180.10">
    <property type="entry name" value="Medium-chain alcohol dehydrogenases, catalytic domain"/>
    <property type="match status" value="1"/>
</dbReference>
<dbReference type="CDD" id="cd05195">
    <property type="entry name" value="enoyl_red"/>
    <property type="match status" value="1"/>
</dbReference>
<dbReference type="CDD" id="cd02440">
    <property type="entry name" value="AdoMet_MTases"/>
    <property type="match status" value="1"/>
</dbReference>
<feature type="domain" description="PKS/mFAS DH" evidence="11">
    <location>
        <begin position="935"/>
        <end position="1218"/>
    </location>
</feature>
<evidence type="ECO:0000313" key="13">
    <source>
        <dbReference type="Proteomes" id="UP001305779"/>
    </source>
</evidence>
<dbReference type="InterPro" id="IPR011032">
    <property type="entry name" value="GroES-like_sf"/>
</dbReference>
<dbReference type="SMART" id="SM00829">
    <property type="entry name" value="PKS_ER"/>
    <property type="match status" value="1"/>
</dbReference>
<dbReference type="InterPro" id="IPR036736">
    <property type="entry name" value="ACP-like_sf"/>
</dbReference>
<dbReference type="SMART" id="SM00825">
    <property type="entry name" value="PKS_KS"/>
    <property type="match status" value="1"/>
</dbReference>
<dbReference type="InterPro" id="IPR016039">
    <property type="entry name" value="Thiolase-like"/>
</dbReference>
<dbReference type="Pfam" id="PF08659">
    <property type="entry name" value="KR"/>
    <property type="match status" value="1"/>
</dbReference>
<feature type="domain" description="Carrier" evidence="9">
    <location>
        <begin position="2426"/>
        <end position="2502"/>
    </location>
</feature>
<dbReference type="Pfam" id="PF16197">
    <property type="entry name" value="KAsynt_C_assoc"/>
    <property type="match status" value="1"/>
</dbReference>
<dbReference type="PROSITE" id="PS52004">
    <property type="entry name" value="KS3_2"/>
    <property type="match status" value="1"/>
</dbReference>
<evidence type="ECO:0000256" key="8">
    <source>
        <dbReference type="SAM" id="MobiDB-lite"/>
    </source>
</evidence>
<dbReference type="SUPFAM" id="SSF53901">
    <property type="entry name" value="Thiolase-like"/>
    <property type="match status" value="1"/>
</dbReference>
<dbReference type="SUPFAM" id="SSF47336">
    <property type="entry name" value="ACP-like"/>
    <property type="match status" value="1"/>
</dbReference>
<dbReference type="InterPro" id="IPR009081">
    <property type="entry name" value="PP-bd_ACP"/>
</dbReference>
<dbReference type="SMART" id="SM00823">
    <property type="entry name" value="PKS_PP"/>
    <property type="match status" value="1"/>
</dbReference>
<reference evidence="12 13" key="1">
    <citation type="journal article" date="2023" name="G3 (Bethesda)">
        <title>A chromosome-level genome assembly of Zasmidium syzygii isolated from banana leaves.</title>
        <authorList>
            <person name="van Westerhoven A.C."/>
            <person name="Mehrabi R."/>
            <person name="Talebi R."/>
            <person name="Steentjes M.B.F."/>
            <person name="Corcolon B."/>
            <person name="Chong P.A."/>
            <person name="Kema G.H.J."/>
            <person name="Seidl M.F."/>
        </authorList>
    </citation>
    <scope>NUCLEOTIDE SEQUENCE [LARGE SCALE GENOMIC DNA]</scope>
    <source>
        <strain evidence="12 13">P124</strain>
    </source>
</reference>
<dbReference type="PROSITE" id="PS50075">
    <property type="entry name" value="CARRIER"/>
    <property type="match status" value="1"/>
</dbReference>
<dbReference type="InterPro" id="IPR016036">
    <property type="entry name" value="Malonyl_transacylase_ACP-bd"/>
</dbReference>
<dbReference type="Proteomes" id="UP001305779">
    <property type="component" value="Unassembled WGS sequence"/>
</dbReference>
<feature type="region of interest" description="C-terminal hotdog fold" evidence="7">
    <location>
        <begin position="1074"/>
        <end position="1218"/>
    </location>
</feature>
<dbReference type="SUPFAM" id="SSF51735">
    <property type="entry name" value="NAD(P)-binding Rossmann-fold domains"/>
    <property type="match status" value="2"/>
</dbReference>
<dbReference type="InterPro" id="IPR049552">
    <property type="entry name" value="PKS_DH_N"/>
</dbReference>
<dbReference type="Gene3D" id="3.40.50.150">
    <property type="entry name" value="Vaccinia Virus protein VP39"/>
    <property type="match status" value="1"/>
</dbReference>
<evidence type="ECO:0000256" key="2">
    <source>
        <dbReference type="ARBA" id="ARBA00022553"/>
    </source>
</evidence>
<dbReference type="Pfam" id="PF00550">
    <property type="entry name" value="PP-binding"/>
    <property type="match status" value="1"/>
</dbReference>
<dbReference type="InterPro" id="IPR014030">
    <property type="entry name" value="Ketoacyl_synth_N"/>
</dbReference>
<organism evidence="12 13">
    <name type="scientific">Zasmidium cellare</name>
    <name type="common">Wine cellar mold</name>
    <name type="synonym">Racodium cellare</name>
    <dbReference type="NCBI Taxonomy" id="395010"/>
    <lineage>
        <taxon>Eukaryota</taxon>
        <taxon>Fungi</taxon>
        <taxon>Dikarya</taxon>
        <taxon>Ascomycota</taxon>
        <taxon>Pezizomycotina</taxon>
        <taxon>Dothideomycetes</taxon>
        <taxon>Dothideomycetidae</taxon>
        <taxon>Mycosphaerellales</taxon>
        <taxon>Mycosphaerellaceae</taxon>
        <taxon>Zasmidium</taxon>
    </lineage>
</organism>
<dbReference type="InterPro" id="IPR042104">
    <property type="entry name" value="PKS_dehydratase_sf"/>
</dbReference>
<dbReference type="Gene3D" id="3.40.50.720">
    <property type="entry name" value="NAD(P)-binding Rossmann-like Domain"/>
    <property type="match status" value="2"/>
</dbReference>
<proteinExistence type="predicted"/>
<protein>
    <recommendedName>
        <fullName evidence="14">Polyketide synthase</fullName>
    </recommendedName>
</protein>
<dbReference type="Gene3D" id="3.40.47.10">
    <property type="match status" value="1"/>
</dbReference>
<evidence type="ECO:0000259" key="11">
    <source>
        <dbReference type="PROSITE" id="PS52019"/>
    </source>
</evidence>
<dbReference type="Pfam" id="PF14765">
    <property type="entry name" value="PS-DH"/>
    <property type="match status" value="1"/>
</dbReference>
<dbReference type="PANTHER" id="PTHR43775:SF28">
    <property type="entry name" value="SYNTHASE, PUTATIVE-RELATED"/>
    <property type="match status" value="1"/>
</dbReference>
<dbReference type="InterPro" id="IPR013217">
    <property type="entry name" value="Methyltransf_12"/>
</dbReference>
<keyword evidence="1" id="KW-0596">Phosphopantetheine</keyword>
<gene>
    <name evidence="12" type="ORF">PRZ48_009192</name>
</gene>
<dbReference type="SMART" id="SM00826">
    <property type="entry name" value="PKS_DH"/>
    <property type="match status" value="1"/>
</dbReference>
<feature type="active site" description="Proton donor; for dehydratase activity" evidence="7">
    <location>
        <position position="1134"/>
    </location>
</feature>
<dbReference type="InterPro" id="IPR049551">
    <property type="entry name" value="PKS_DH_C"/>
</dbReference>
<dbReference type="Pfam" id="PF00698">
    <property type="entry name" value="Acyl_transf_1"/>
    <property type="match status" value="1"/>
</dbReference>
<evidence type="ECO:0000256" key="1">
    <source>
        <dbReference type="ARBA" id="ARBA00022450"/>
    </source>
</evidence>
<dbReference type="Gene3D" id="3.40.366.10">
    <property type="entry name" value="Malonyl-Coenzyme A Acyl Carrier Protein, domain 2"/>
    <property type="match status" value="1"/>
</dbReference>
<dbReference type="InterPro" id="IPR020806">
    <property type="entry name" value="PKS_PP-bd"/>
</dbReference>
<dbReference type="InterPro" id="IPR057326">
    <property type="entry name" value="KR_dom"/>
</dbReference>
<evidence type="ECO:0008006" key="14">
    <source>
        <dbReference type="Google" id="ProtNLM"/>
    </source>
</evidence>
<dbReference type="SMART" id="SM00822">
    <property type="entry name" value="PKS_KR"/>
    <property type="match status" value="1"/>
</dbReference>
<dbReference type="InterPro" id="IPR016035">
    <property type="entry name" value="Acyl_Trfase/lysoPLipase"/>
</dbReference>
<dbReference type="Pfam" id="PF21089">
    <property type="entry name" value="PKS_DH_N"/>
    <property type="match status" value="1"/>
</dbReference>
<dbReference type="InterPro" id="IPR014031">
    <property type="entry name" value="Ketoacyl_synth_C"/>
</dbReference>
<dbReference type="InterPro" id="IPR029063">
    <property type="entry name" value="SAM-dependent_MTases_sf"/>
</dbReference>
<accession>A0ABR0EB18</accession>
<dbReference type="Gene3D" id="3.10.129.110">
    <property type="entry name" value="Polyketide synthase dehydratase"/>
    <property type="match status" value="1"/>
</dbReference>
<dbReference type="SUPFAM" id="SSF52151">
    <property type="entry name" value="FabD/lysophospholipase-like"/>
    <property type="match status" value="1"/>
</dbReference>
<dbReference type="Pfam" id="PF13602">
    <property type="entry name" value="ADH_zinc_N_2"/>
    <property type="match status" value="1"/>
</dbReference>
<dbReference type="InterPro" id="IPR036291">
    <property type="entry name" value="NAD(P)-bd_dom_sf"/>
</dbReference>
<dbReference type="InterPro" id="IPR014043">
    <property type="entry name" value="Acyl_transferase_dom"/>
</dbReference>
<dbReference type="InterPro" id="IPR032821">
    <property type="entry name" value="PKS_assoc"/>
</dbReference>
<name>A0ABR0EB18_ZASCE</name>
<evidence type="ECO:0000256" key="6">
    <source>
        <dbReference type="ARBA" id="ARBA00023315"/>
    </source>
</evidence>
<dbReference type="SMART" id="SM00827">
    <property type="entry name" value="PKS_AT"/>
    <property type="match status" value="1"/>
</dbReference>
<dbReference type="InterPro" id="IPR001227">
    <property type="entry name" value="Ac_transferase_dom_sf"/>
</dbReference>
<keyword evidence="5" id="KW-0511">Multifunctional enzyme</keyword>
<evidence type="ECO:0000259" key="10">
    <source>
        <dbReference type="PROSITE" id="PS52004"/>
    </source>
</evidence>
<feature type="active site" description="Proton acceptor; for dehydratase activity" evidence="7">
    <location>
        <position position="967"/>
    </location>
</feature>
<keyword evidence="13" id="KW-1185">Reference proteome</keyword>
<keyword evidence="4" id="KW-0521">NADP</keyword>
<dbReference type="Pfam" id="PF00109">
    <property type="entry name" value="ketoacyl-synt"/>
    <property type="match status" value="1"/>
</dbReference>
<evidence type="ECO:0000256" key="7">
    <source>
        <dbReference type="PROSITE-ProRule" id="PRU01363"/>
    </source>
</evidence>
<dbReference type="Gene3D" id="3.30.70.3290">
    <property type="match status" value="1"/>
</dbReference>